<organism evidence="3 4">
    <name type="scientific">Nonomuraea longicatena</name>
    <dbReference type="NCBI Taxonomy" id="83682"/>
    <lineage>
        <taxon>Bacteria</taxon>
        <taxon>Bacillati</taxon>
        <taxon>Actinomycetota</taxon>
        <taxon>Actinomycetes</taxon>
        <taxon>Streptosporangiales</taxon>
        <taxon>Streptosporangiaceae</taxon>
        <taxon>Nonomuraea</taxon>
    </lineage>
</organism>
<dbReference type="Proteomes" id="UP001501578">
    <property type="component" value="Unassembled WGS sequence"/>
</dbReference>
<evidence type="ECO:0000313" key="4">
    <source>
        <dbReference type="Proteomes" id="UP001501578"/>
    </source>
</evidence>
<dbReference type="RefSeq" id="WP_343949093.1">
    <property type="nucleotide sequence ID" value="NZ_BAAAHQ010000007.1"/>
</dbReference>
<dbReference type="InterPro" id="IPR002052">
    <property type="entry name" value="DNA_methylase_N6_adenine_CS"/>
</dbReference>
<dbReference type="Gene3D" id="3.40.50.150">
    <property type="entry name" value="Vaccinia Virus protein VP39"/>
    <property type="match status" value="1"/>
</dbReference>
<dbReference type="EMBL" id="BAAAHQ010000007">
    <property type="protein sequence ID" value="GAA0918970.1"/>
    <property type="molecule type" value="Genomic_DNA"/>
</dbReference>
<name>A0ABN1NXJ1_9ACTN</name>
<dbReference type="PROSITE" id="PS00092">
    <property type="entry name" value="N6_MTASE"/>
    <property type="match status" value="1"/>
</dbReference>
<dbReference type="Pfam" id="PF12083">
    <property type="entry name" value="DUF3560"/>
    <property type="match status" value="1"/>
</dbReference>
<dbReference type="PRINTS" id="PR00507">
    <property type="entry name" value="N12N6MTFRASE"/>
</dbReference>
<evidence type="ECO:0000259" key="2">
    <source>
        <dbReference type="Pfam" id="PF05175"/>
    </source>
</evidence>
<evidence type="ECO:0000313" key="3">
    <source>
        <dbReference type="EMBL" id="GAA0918970.1"/>
    </source>
</evidence>
<proteinExistence type="predicted"/>
<sequence length="477" mass="51733">MITIRHTHVDGTLVEGTRKGDGAWEILKPIGFHYFPSIRAIGIRHSRDRVADRWTINRGAEKLREAGFEVEVSIDDEHRDRATVLADQADRLEDRRHALANKADRHAGRAASAYDRAHQIADGIPMGQPILVGHPSERRARKDREKIDRAMQTGAQESDLAHETARRANAVGSAAAYSARPSVTARRIKTAEAELRGIQRRLNGYERVFRDHHGKPYYIETHQPVTGEQREQLLARKAQLEDQLAYDKQQVAAADDGPVTVAATRRRPVAQREKVAVAPIVDQEAMAALKSKVAAVNTTASAHLEVFVTPPALAVRLVAHAGVQAGVTVLEPSAGTGNIARAAAARGGLVDCVEFHPGMAGQLVDAGFARAVLAADFLTVEPGHEKLRPDGYDAVIMNPPFRSGKDIEHVNHALRFVKPGGTLVAVMSAGVAHSTRTAAVAFRGMVEARAGWIERLPPETFKASGTLVRALLVVIPG</sequence>
<comment type="caution">
    <text evidence="3">The sequence shown here is derived from an EMBL/GenBank/DDBJ whole genome shotgun (WGS) entry which is preliminary data.</text>
</comment>
<feature type="domain" description="Methyltransferase small" evidence="2">
    <location>
        <begin position="326"/>
        <end position="430"/>
    </location>
</feature>
<dbReference type="CDD" id="cd02440">
    <property type="entry name" value="AdoMet_MTases"/>
    <property type="match status" value="1"/>
</dbReference>
<accession>A0ABN1NXJ1</accession>
<dbReference type="InterPro" id="IPR029063">
    <property type="entry name" value="SAM-dependent_MTases_sf"/>
</dbReference>
<keyword evidence="4" id="KW-1185">Reference proteome</keyword>
<keyword evidence="1" id="KW-0175">Coiled coil</keyword>
<dbReference type="SUPFAM" id="SSF53335">
    <property type="entry name" value="S-adenosyl-L-methionine-dependent methyltransferases"/>
    <property type="match status" value="1"/>
</dbReference>
<gene>
    <name evidence="3" type="ORF">GCM10009560_16270</name>
</gene>
<evidence type="ECO:0000256" key="1">
    <source>
        <dbReference type="SAM" id="Coils"/>
    </source>
</evidence>
<dbReference type="Pfam" id="PF05175">
    <property type="entry name" value="MTS"/>
    <property type="match status" value="1"/>
</dbReference>
<reference evidence="3 4" key="1">
    <citation type="journal article" date="2019" name="Int. J. Syst. Evol. Microbiol.">
        <title>The Global Catalogue of Microorganisms (GCM) 10K type strain sequencing project: providing services to taxonomists for standard genome sequencing and annotation.</title>
        <authorList>
            <consortium name="The Broad Institute Genomics Platform"/>
            <consortium name="The Broad Institute Genome Sequencing Center for Infectious Disease"/>
            <person name="Wu L."/>
            <person name="Ma J."/>
        </authorList>
    </citation>
    <scope>NUCLEOTIDE SEQUENCE [LARGE SCALE GENOMIC DNA]</scope>
    <source>
        <strain evidence="3 4">JCM 11136</strain>
    </source>
</reference>
<dbReference type="InterPro" id="IPR007848">
    <property type="entry name" value="Small_mtfrase_dom"/>
</dbReference>
<dbReference type="InterPro" id="IPR021944">
    <property type="entry name" value="DUF3560"/>
</dbReference>
<protein>
    <recommendedName>
        <fullName evidence="2">Methyltransferase small domain-containing protein</fullName>
    </recommendedName>
</protein>
<feature type="coiled-coil region" evidence="1">
    <location>
        <begin position="188"/>
        <end position="250"/>
    </location>
</feature>